<organism evidence="9">
    <name type="scientific">uncultured Woeseiaceae bacterium</name>
    <dbReference type="NCBI Taxonomy" id="1983305"/>
    <lineage>
        <taxon>Bacteria</taxon>
        <taxon>Pseudomonadati</taxon>
        <taxon>Pseudomonadota</taxon>
        <taxon>Gammaproteobacteria</taxon>
        <taxon>Woeseiales</taxon>
        <taxon>Woeseiaceae</taxon>
        <taxon>environmental samples</taxon>
    </lineage>
</organism>
<sequence length="204" mass="23436">MLGFSLYFGRVSTPESQKHRGQVIIDQGNGSPRMNSNNLDLKRRQRFDRVVGVLHKDLYRYAAWLCRDPGIAEEVVQEALLRAWKSLDALREDSAAKSWLLTIVRRENARYFERKRLETVDIDSLTPGQSAMLAETEDPNIAEMREALYRLEDDYREPLVLQVLMGHSTKEIAELMGIKAGAVLTRLHRARIKLKEEVEREAAA</sequence>
<reference evidence="9" key="1">
    <citation type="submission" date="2019-07" db="EMBL/GenBank/DDBJ databases">
        <authorList>
            <person name="Weber M."/>
            <person name="Kostadinov I."/>
            <person name="Kostadinov D I."/>
        </authorList>
    </citation>
    <scope>NUCLEOTIDE SEQUENCE</scope>
    <source>
        <strain evidence="9">Gfbio:sag-sample-m06:053724c1-46a9-4a36-b237-ea2bf867836b</strain>
    </source>
</reference>
<dbReference type="GO" id="GO:0016987">
    <property type="term" value="F:sigma factor activity"/>
    <property type="evidence" value="ECO:0007669"/>
    <property type="project" value="UniProtKB-KW"/>
</dbReference>
<evidence type="ECO:0000313" key="9">
    <source>
        <dbReference type="EMBL" id="VUX55602.1"/>
    </source>
</evidence>
<dbReference type="InterPro" id="IPR013249">
    <property type="entry name" value="RNA_pol_sigma70_r4_t2"/>
</dbReference>
<dbReference type="SUPFAM" id="SSF88946">
    <property type="entry name" value="Sigma2 domain of RNA polymerase sigma factors"/>
    <property type="match status" value="1"/>
</dbReference>
<dbReference type="InterPro" id="IPR007627">
    <property type="entry name" value="RNA_pol_sigma70_r2"/>
</dbReference>
<protein>
    <recommendedName>
        <fullName evidence="6">RNA polymerase sigma factor</fullName>
    </recommendedName>
</protein>
<evidence type="ECO:0000259" key="7">
    <source>
        <dbReference type="Pfam" id="PF04542"/>
    </source>
</evidence>
<evidence type="ECO:0000256" key="5">
    <source>
        <dbReference type="ARBA" id="ARBA00023163"/>
    </source>
</evidence>
<dbReference type="PANTHER" id="PTHR43133">
    <property type="entry name" value="RNA POLYMERASE ECF-TYPE SIGMA FACTO"/>
    <property type="match status" value="1"/>
</dbReference>
<dbReference type="GO" id="GO:0003677">
    <property type="term" value="F:DNA binding"/>
    <property type="evidence" value="ECO:0007669"/>
    <property type="project" value="UniProtKB-KW"/>
</dbReference>
<proteinExistence type="inferred from homology"/>
<name>A0A7D9D2Q1_9GAMM</name>
<keyword evidence="2 6" id="KW-0805">Transcription regulation</keyword>
<dbReference type="PANTHER" id="PTHR43133:SF51">
    <property type="entry name" value="RNA POLYMERASE SIGMA FACTOR"/>
    <property type="match status" value="1"/>
</dbReference>
<evidence type="ECO:0000256" key="1">
    <source>
        <dbReference type="ARBA" id="ARBA00010641"/>
    </source>
</evidence>
<dbReference type="AlphaFoldDB" id="A0A7D9D2Q1"/>
<dbReference type="NCBIfam" id="TIGR02937">
    <property type="entry name" value="sigma70-ECF"/>
    <property type="match status" value="1"/>
</dbReference>
<dbReference type="EMBL" id="LR633967">
    <property type="protein sequence ID" value="VUX55602.1"/>
    <property type="molecule type" value="Genomic_DNA"/>
</dbReference>
<feature type="domain" description="RNA polymerase sigma factor 70 region 4 type 2" evidence="8">
    <location>
        <begin position="143"/>
        <end position="194"/>
    </location>
</feature>
<dbReference type="GO" id="GO:0006352">
    <property type="term" value="P:DNA-templated transcription initiation"/>
    <property type="evidence" value="ECO:0007669"/>
    <property type="project" value="InterPro"/>
</dbReference>
<keyword evidence="5 6" id="KW-0804">Transcription</keyword>
<feature type="domain" description="RNA polymerase sigma-70 region 2" evidence="7">
    <location>
        <begin position="54"/>
        <end position="116"/>
    </location>
</feature>
<dbReference type="SUPFAM" id="SSF88659">
    <property type="entry name" value="Sigma3 and sigma4 domains of RNA polymerase sigma factors"/>
    <property type="match status" value="1"/>
</dbReference>
<dbReference type="InterPro" id="IPR039425">
    <property type="entry name" value="RNA_pol_sigma-70-like"/>
</dbReference>
<dbReference type="Pfam" id="PF08281">
    <property type="entry name" value="Sigma70_r4_2"/>
    <property type="match status" value="1"/>
</dbReference>
<evidence type="ECO:0000256" key="6">
    <source>
        <dbReference type="RuleBase" id="RU000716"/>
    </source>
</evidence>
<gene>
    <name evidence="9" type="ORF">JTBM06_V1_50041</name>
</gene>
<accession>A0A7D9D2Q1</accession>
<dbReference type="NCBIfam" id="NF009170">
    <property type="entry name" value="PRK12517.1"/>
    <property type="match status" value="1"/>
</dbReference>
<comment type="similarity">
    <text evidence="1 6">Belongs to the sigma-70 factor family. ECF subfamily.</text>
</comment>
<dbReference type="Pfam" id="PF04542">
    <property type="entry name" value="Sigma70_r2"/>
    <property type="match status" value="1"/>
</dbReference>
<dbReference type="Gene3D" id="1.10.10.10">
    <property type="entry name" value="Winged helix-like DNA-binding domain superfamily/Winged helix DNA-binding domain"/>
    <property type="match status" value="1"/>
</dbReference>
<dbReference type="InterPro" id="IPR013325">
    <property type="entry name" value="RNA_pol_sigma_r2"/>
</dbReference>
<evidence type="ECO:0000256" key="4">
    <source>
        <dbReference type="ARBA" id="ARBA00023125"/>
    </source>
</evidence>
<dbReference type="InterPro" id="IPR036388">
    <property type="entry name" value="WH-like_DNA-bd_sf"/>
</dbReference>
<dbReference type="CDD" id="cd06171">
    <property type="entry name" value="Sigma70_r4"/>
    <property type="match status" value="1"/>
</dbReference>
<evidence type="ECO:0000256" key="2">
    <source>
        <dbReference type="ARBA" id="ARBA00023015"/>
    </source>
</evidence>
<dbReference type="InterPro" id="IPR000838">
    <property type="entry name" value="RNA_pol_sigma70_ECF_CS"/>
</dbReference>
<dbReference type="InterPro" id="IPR014284">
    <property type="entry name" value="RNA_pol_sigma-70_dom"/>
</dbReference>
<keyword evidence="4 6" id="KW-0238">DNA-binding</keyword>
<dbReference type="InterPro" id="IPR013324">
    <property type="entry name" value="RNA_pol_sigma_r3/r4-like"/>
</dbReference>
<keyword evidence="3 6" id="KW-0731">Sigma factor</keyword>
<dbReference type="Gene3D" id="1.10.1740.10">
    <property type="match status" value="1"/>
</dbReference>
<evidence type="ECO:0000256" key="3">
    <source>
        <dbReference type="ARBA" id="ARBA00023082"/>
    </source>
</evidence>
<evidence type="ECO:0000259" key="8">
    <source>
        <dbReference type="Pfam" id="PF08281"/>
    </source>
</evidence>
<dbReference type="PROSITE" id="PS01063">
    <property type="entry name" value="SIGMA70_ECF"/>
    <property type="match status" value="1"/>
</dbReference>